<dbReference type="InterPro" id="IPR005532">
    <property type="entry name" value="SUMF_dom"/>
</dbReference>
<dbReference type="PANTHER" id="PTHR43397:SF1">
    <property type="entry name" value="ERGOTHIONEINE BIOSYNTHESIS PROTEIN 1"/>
    <property type="match status" value="1"/>
</dbReference>
<dbReference type="STRING" id="448385.sce7073"/>
<dbReference type="Pfam" id="PF03781">
    <property type="entry name" value="FGE-sulfatase"/>
    <property type="match status" value="1"/>
</dbReference>
<dbReference type="InterPro" id="IPR016187">
    <property type="entry name" value="CTDL_fold"/>
</dbReference>
<dbReference type="KEGG" id="scl:sce7073"/>
<sequence>MAHRSRPALRAGPAPAERRVTEASFEALLAAAWRRSDDLFALVPEASMGRRPIALRHPFSFYLGHLPAFAWNQIGRGVLGLGPMRSDFDVLFERGIDPADEDGARAASRDVWPAIAEVIAYRDEVRRAVLARIPDVLARAEDVLGARGRILQLVIEHERMHHETLMYMLQEHGAARRPGGAPAFVGGAGRAAEPRHVPAGRVVIGADFEAIPFGWDNEFGRAEIDVPGFTIDSLPVRNGDYLAFLEAMEDGARAALTPRTFVRCGGGLAVKTIFGPVSFEVASGWPAQVSGEQARAYAVWRGGRLATEAELRRAAFGEPSGGVRARPWGHAPGEPRHGQFGFRGWSPAPTGSHPDGASAFGVEELVGNGWEWTSTPFAPLPGFVAYARTYPGYSADFFDGEHDVVFGASWATDEGFLRPSFRNWYRRDYPYVFSSFRVVREEPRSRRR</sequence>
<keyword evidence="2" id="KW-0408">Iron</keyword>
<dbReference type="InterPro" id="IPR051128">
    <property type="entry name" value="EgtD_Methyltrsf_superfamily"/>
</dbReference>
<keyword evidence="1" id="KW-0560">Oxidoreductase</keyword>
<reference evidence="6 7" key="1">
    <citation type="journal article" date="2007" name="Nat. Biotechnol.">
        <title>Complete genome sequence of the myxobacterium Sorangium cellulosum.</title>
        <authorList>
            <person name="Schneiker S."/>
            <person name="Perlova O."/>
            <person name="Kaiser O."/>
            <person name="Gerth K."/>
            <person name="Alici A."/>
            <person name="Altmeyer M.O."/>
            <person name="Bartels D."/>
            <person name="Bekel T."/>
            <person name="Beyer S."/>
            <person name="Bode E."/>
            <person name="Bode H.B."/>
            <person name="Bolten C.J."/>
            <person name="Choudhuri J.V."/>
            <person name="Doss S."/>
            <person name="Elnakady Y.A."/>
            <person name="Frank B."/>
            <person name="Gaigalat L."/>
            <person name="Goesmann A."/>
            <person name="Groeger C."/>
            <person name="Gross F."/>
            <person name="Jelsbak L."/>
            <person name="Jelsbak L."/>
            <person name="Kalinowski J."/>
            <person name="Kegler C."/>
            <person name="Knauber T."/>
            <person name="Konietzny S."/>
            <person name="Kopp M."/>
            <person name="Krause L."/>
            <person name="Krug D."/>
            <person name="Linke B."/>
            <person name="Mahmud T."/>
            <person name="Martinez-Arias R."/>
            <person name="McHardy A.C."/>
            <person name="Merai M."/>
            <person name="Meyer F."/>
            <person name="Mormann S."/>
            <person name="Munoz-Dorado J."/>
            <person name="Perez J."/>
            <person name="Pradella S."/>
            <person name="Rachid S."/>
            <person name="Raddatz G."/>
            <person name="Rosenau F."/>
            <person name="Rueckert C."/>
            <person name="Sasse F."/>
            <person name="Scharfe M."/>
            <person name="Schuster S.C."/>
            <person name="Suen G."/>
            <person name="Treuner-Lange A."/>
            <person name="Velicer G.J."/>
            <person name="Vorholter F.-J."/>
            <person name="Weissman K.J."/>
            <person name="Welch R.D."/>
            <person name="Wenzel S.C."/>
            <person name="Whitworth D.E."/>
            <person name="Wilhelm S."/>
            <person name="Wittmann C."/>
            <person name="Bloecker H."/>
            <person name="Puehler A."/>
            <person name="Mueller R."/>
        </authorList>
    </citation>
    <scope>NUCLEOTIDE SEQUENCE [LARGE SCALE GENOMIC DNA]</scope>
    <source>
        <strain evidence="7">So ce56</strain>
    </source>
</reference>
<dbReference type="InterPro" id="IPR024775">
    <property type="entry name" value="DinB-like"/>
</dbReference>
<comment type="pathway">
    <text evidence="3">Amino-acid biosynthesis; ergothioneine biosynthesis.</text>
</comment>
<protein>
    <recommendedName>
        <fullName evidence="8">Sulfatase-modifying factor enzyme domain-containing protein</fullName>
    </recommendedName>
</protein>
<dbReference type="eggNOG" id="COG1262">
    <property type="taxonomic scope" value="Bacteria"/>
</dbReference>
<dbReference type="Pfam" id="PF12867">
    <property type="entry name" value="DinB_2"/>
    <property type="match status" value="1"/>
</dbReference>
<evidence type="ECO:0000259" key="4">
    <source>
        <dbReference type="Pfam" id="PF03781"/>
    </source>
</evidence>
<evidence type="ECO:0000256" key="3">
    <source>
        <dbReference type="ARBA" id="ARBA00037882"/>
    </source>
</evidence>
<dbReference type="AlphaFoldDB" id="A9GYH7"/>
<feature type="domain" description="Sulfatase-modifying factor enzyme-like" evidence="4">
    <location>
        <begin position="197"/>
        <end position="440"/>
    </location>
</feature>
<proteinExistence type="predicted"/>
<organism evidence="6 7">
    <name type="scientific">Sorangium cellulosum (strain So ce56)</name>
    <name type="common">Polyangium cellulosum (strain So ce56)</name>
    <dbReference type="NCBI Taxonomy" id="448385"/>
    <lineage>
        <taxon>Bacteria</taxon>
        <taxon>Pseudomonadati</taxon>
        <taxon>Myxococcota</taxon>
        <taxon>Polyangia</taxon>
        <taxon>Polyangiales</taxon>
        <taxon>Polyangiaceae</taxon>
        <taxon>Sorangium</taxon>
    </lineage>
</organism>
<evidence type="ECO:0000313" key="6">
    <source>
        <dbReference type="EMBL" id="CAN97242.1"/>
    </source>
</evidence>
<gene>
    <name evidence="6" type="ordered locus">sce7073</name>
</gene>
<feature type="domain" description="DinB-like" evidence="5">
    <location>
        <begin position="29"/>
        <end position="165"/>
    </location>
</feature>
<evidence type="ECO:0008006" key="8">
    <source>
        <dbReference type="Google" id="ProtNLM"/>
    </source>
</evidence>
<dbReference type="Gene3D" id="3.90.1580.10">
    <property type="entry name" value="paralog of FGE (formylglycine-generating enzyme)"/>
    <property type="match status" value="1"/>
</dbReference>
<dbReference type="SUPFAM" id="SSF56436">
    <property type="entry name" value="C-type lectin-like"/>
    <property type="match status" value="1"/>
</dbReference>
<evidence type="ECO:0000313" key="7">
    <source>
        <dbReference type="Proteomes" id="UP000002139"/>
    </source>
</evidence>
<dbReference type="InterPro" id="IPR042095">
    <property type="entry name" value="SUMF_sf"/>
</dbReference>
<evidence type="ECO:0000259" key="5">
    <source>
        <dbReference type="Pfam" id="PF12867"/>
    </source>
</evidence>
<accession>A9GYH7</accession>
<dbReference type="Proteomes" id="UP000002139">
    <property type="component" value="Chromosome"/>
</dbReference>
<keyword evidence="7" id="KW-1185">Reference proteome</keyword>
<dbReference type="PANTHER" id="PTHR43397">
    <property type="entry name" value="ERGOTHIONEINE BIOSYNTHESIS PROTEIN 1"/>
    <property type="match status" value="1"/>
</dbReference>
<evidence type="ECO:0000256" key="1">
    <source>
        <dbReference type="ARBA" id="ARBA00023002"/>
    </source>
</evidence>
<evidence type="ECO:0000256" key="2">
    <source>
        <dbReference type="ARBA" id="ARBA00023004"/>
    </source>
</evidence>
<dbReference type="HOGENOM" id="CLU_006921_1_1_7"/>
<dbReference type="EMBL" id="AM746676">
    <property type="protein sequence ID" value="CAN97242.1"/>
    <property type="molecule type" value="Genomic_DNA"/>
</dbReference>
<name>A9GYH7_SORC5</name>